<evidence type="ECO:0000313" key="11">
    <source>
        <dbReference type="Proteomes" id="UP000319837"/>
    </source>
</evidence>
<proteinExistence type="inferred from homology"/>
<organism evidence="10 11">
    <name type="scientific">Niallia circulans</name>
    <name type="common">Bacillus circulans</name>
    <dbReference type="NCBI Taxonomy" id="1397"/>
    <lineage>
        <taxon>Bacteria</taxon>
        <taxon>Bacillati</taxon>
        <taxon>Bacillota</taxon>
        <taxon>Bacilli</taxon>
        <taxon>Bacillales</taxon>
        <taxon>Bacillaceae</taxon>
        <taxon>Niallia</taxon>
    </lineage>
</organism>
<dbReference type="SUPFAM" id="SSF54427">
    <property type="entry name" value="NTF2-like"/>
    <property type="match status" value="1"/>
</dbReference>
<keyword evidence="5" id="KW-0472">Membrane</keyword>
<dbReference type="InterPro" id="IPR005311">
    <property type="entry name" value="PBP_dimer"/>
</dbReference>
<comment type="similarity">
    <text evidence="3">Belongs to the transpeptidase family.</text>
</comment>
<dbReference type="GO" id="GO:0046677">
    <property type="term" value="P:response to antibiotic"/>
    <property type="evidence" value="ECO:0007669"/>
    <property type="project" value="InterPro"/>
</dbReference>
<dbReference type="GO" id="GO:0005886">
    <property type="term" value="C:plasma membrane"/>
    <property type="evidence" value="ECO:0007669"/>
    <property type="project" value="TreeGrafter"/>
</dbReference>
<dbReference type="InterPro" id="IPR032710">
    <property type="entry name" value="NTF2-like_dom_sf"/>
</dbReference>
<dbReference type="SUPFAM" id="SSF56519">
    <property type="entry name" value="Penicillin binding protein dimerisation domain"/>
    <property type="match status" value="1"/>
</dbReference>
<evidence type="ECO:0000256" key="6">
    <source>
        <dbReference type="ARBA" id="ARBA00034000"/>
    </source>
</evidence>
<dbReference type="AlphaFoldDB" id="A0A553SUA6"/>
<evidence type="ECO:0000313" key="10">
    <source>
        <dbReference type="EMBL" id="TRZ40558.1"/>
    </source>
</evidence>
<accession>A0A553SUA6</accession>
<dbReference type="RefSeq" id="WP_185763946.1">
    <property type="nucleotide sequence ID" value="NZ_RIBP01000001.1"/>
</dbReference>
<evidence type="ECO:0000256" key="5">
    <source>
        <dbReference type="ARBA" id="ARBA00023136"/>
    </source>
</evidence>
<evidence type="ECO:0000256" key="3">
    <source>
        <dbReference type="ARBA" id="ARBA00007171"/>
    </source>
</evidence>
<evidence type="ECO:0000259" key="9">
    <source>
        <dbReference type="Pfam" id="PF05223"/>
    </source>
</evidence>
<dbReference type="InterPro" id="IPR007887">
    <property type="entry name" value="MecA_N"/>
</dbReference>
<dbReference type="UniPathway" id="UPA00219"/>
<dbReference type="GO" id="GO:0071555">
    <property type="term" value="P:cell wall organization"/>
    <property type="evidence" value="ECO:0007669"/>
    <property type="project" value="TreeGrafter"/>
</dbReference>
<reference evidence="11" key="1">
    <citation type="submission" date="2018-10" db="EMBL/GenBank/DDBJ databases">
        <title>FDA dAtabase for Regulatory Grade micrObial Sequences (FDA-ARGOS): Supporting development and validation of Infectious Disease Dx tests.</title>
        <authorList>
            <person name="Minogue T."/>
            <person name="Wolcott M."/>
            <person name="Wasieloski L."/>
            <person name="Aguilar W."/>
            <person name="Moore D."/>
            <person name="Tallon L."/>
            <person name="Sadzewicz L."/>
            <person name="Sengamalay N."/>
            <person name="Ott S."/>
            <person name="Godinez A."/>
            <person name="Nagaraj S."/>
            <person name="Vavikolanu K."/>
            <person name="Vyas G."/>
            <person name="Nadendla S."/>
            <person name="George J."/>
            <person name="Sichtig H."/>
        </authorList>
    </citation>
    <scope>NUCLEOTIDE SEQUENCE [LARGE SCALE GENOMIC DNA]</scope>
    <source>
        <strain evidence="11">FDAARGOS_343</strain>
    </source>
</reference>
<protein>
    <recommendedName>
        <fullName evidence="4">serine-type D-Ala-D-Ala carboxypeptidase</fullName>
        <ecNumber evidence="4">3.4.16.4</ecNumber>
    </recommendedName>
</protein>
<comment type="pathway">
    <text evidence="2">Cell wall biogenesis; peptidoglycan biosynthesis.</text>
</comment>
<evidence type="ECO:0000256" key="2">
    <source>
        <dbReference type="ARBA" id="ARBA00004752"/>
    </source>
</evidence>
<comment type="catalytic activity">
    <reaction evidence="6">
        <text>Preferential cleavage: (Ac)2-L-Lys-D-Ala-|-D-Ala. Also transpeptidation of peptidyl-alanyl moieties that are N-acyl substituents of D-alanine.</text>
        <dbReference type="EC" id="3.4.16.4"/>
    </reaction>
</comment>
<dbReference type="Gene3D" id="3.30.1390.30">
    <property type="entry name" value="Penicillin-binding protein 2a, domain 3"/>
    <property type="match status" value="1"/>
</dbReference>
<feature type="domain" description="Penicillin-binding protein dimerisation" evidence="8">
    <location>
        <begin position="168"/>
        <end position="329"/>
    </location>
</feature>
<dbReference type="InterPro" id="IPR050515">
    <property type="entry name" value="Beta-lactam/transpept"/>
</dbReference>
<dbReference type="Gene3D" id="3.10.450.100">
    <property type="entry name" value="NTF2-like, domain 1"/>
    <property type="match status" value="1"/>
</dbReference>
<dbReference type="InterPro" id="IPR012338">
    <property type="entry name" value="Beta-lactam/transpept-like"/>
</dbReference>
<dbReference type="Pfam" id="PF00905">
    <property type="entry name" value="Transpeptidase"/>
    <property type="match status" value="1"/>
</dbReference>
<dbReference type="Pfam" id="PF03717">
    <property type="entry name" value="PBP_dimer"/>
    <property type="match status" value="1"/>
</dbReference>
<feature type="domain" description="NTF2-like N-terminal transpeptidase" evidence="9">
    <location>
        <begin position="45"/>
        <end position="159"/>
    </location>
</feature>
<dbReference type="EC" id="3.4.16.4" evidence="4"/>
<evidence type="ECO:0000259" key="7">
    <source>
        <dbReference type="Pfam" id="PF00905"/>
    </source>
</evidence>
<evidence type="ECO:0000256" key="4">
    <source>
        <dbReference type="ARBA" id="ARBA00012448"/>
    </source>
</evidence>
<dbReference type="GO" id="GO:0009002">
    <property type="term" value="F:serine-type D-Ala-D-Ala carboxypeptidase activity"/>
    <property type="evidence" value="ECO:0007669"/>
    <property type="project" value="UniProtKB-EC"/>
</dbReference>
<comment type="subcellular location">
    <subcellularLocation>
        <location evidence="1">Membrane</location>
    </subcellularLocation>
</comment>
<dbReference type="Gene3D" id="3.40.710.10">
    <property type="entry name" value="DD-peptidase/beta-lactamase superfamily"/>
    <property type="match status" value="1"/>
</dbReference>
<dbReference type="InterPro" id="IPR001460">
    <property type="entry name" value="PCN-bd_Tpept"/>
</dbReference>
<dbReference type="Gene3D" id="3.90.1310.10">
    <property type="entry name" value="Penicillin-binding protein 2a (Domain 2)"/>
    <property type="match status" value="1"/>
</dbReference>
<dbReference type="Pfam" id="PF05223">
    <property type="entry name" value="MecA_N"/>
    <property type="match status" value="1"/>
</dbReference>
<evidence type="ECO:0000256" key="1">
    <source>
        <dbReference type="ARBA" id="ARBA00004370"/>
    </source>
</evidence>
<dbReference type="GO" id="GO:0009252">
    <property type="term" value="P:peptidoglycan biosynthetic process"/>
    <property type="evidence" value="ECO:0007669"/>
    <property type="project" value="UniProtKB-UniPathway"/>
</dbReference>
<dbReference type="SUPFAM" id="SSF56601">
    <property type="entry name" value="beta-lactamase/transpeptidase-like"/>
    <property type="match status" value="1"/>
</dbReference>
<comment type="caution">
    <text evidence="10">The sequence shown here is derived from an EMBL/GenBank/DDBJ whole genome shotgun (WGS) entry which is preliminary data.</text>
</comment>
<gene>
    <name evidence="10" type="ORF">CEQ21_06550</name>
</gene>
<name>A0A553SUA6_NIACI</name>
<dbReference type="GO" id="GO:0008658">
    <property type="term" value="F:penicillin binding"/>
    <property type="evidence" value="ECO:0007669"/>
    <property type="project" value="InterPro"/>
</dbReference>
<dbReference type="GO" id="GO:0071972">
    <property type="term" value="F:peptidoglycan L,D-transpeptidase activity"/>
    <property type="evidence" value="ECO:0007669"/>
    <property type="project" value="TreeGrafter"/>
</dbReference>
<dbReference type="InterPro" id="IPR036138">
    <property type="entry name" value="PBP_dimer_sf"/>
</dbReference>
<evidence type="ECO:0000259" key="8">
    <source>
        <dbReference type="Pfam" id="PF03717"/>
    </source>
</evidence>
<dbReference type="Proteomes" id="UP000319837">
    <property type="component" value="Unassembled WGS sequence"/>
</dbReference>
<feature type="domain" description="Penicillin-binding protein transpeptidase" evidence="7">
    <location>
        <begin position="362"/>
        <end position="661"/>
    </location>
</feature>
<dbReference type="EMBL" id="RIBP01000001">
    <property type="protein sequence ID" value="TRZ40558.1"/>
    <property type="molecule type" value="Genomic_DNA"/>
</dbReference>
<sequence>MNSRVENNRRRFKPLLLLLVVIVIVGGATASYLLIKKNDKALFADAADDFIRILENRDYKNLGKVLDEESYKSLKYTLAEVEQKYDRIFNGINITDIHASHVSLEKVNTNLYGLSYQLSFTTPLGALEKLEYKTEMTKKDDKYLVKWEPALIFPGMEGKDKISYQLLKAERGEIQDHLGNGLAINENFKSMGVVPKELGAGNVKEANLQKISQQFDLTIEEINKKLNQSWVTDELFVPLKTIEANKATELPGVSYQNIKLRYYPLKEAAANLIGYIGNVTKEDIEKHPNLVDGDIIGKAGLEKAFDKRLRGKDGGEIWIVDEEGDNKQEIQTVDKADGEDIQLTIDSYIQSEAFEHLQGNSGSTVVMNPKEGGLFALVSSPSYDPNKMVQGISQQDYDQYANNDKKPFISRFAVGYAPGSTFKTITASIGLDTKVTYPDKQRTINGRSWQKDGSWGGYSVTRVSDVQKVDMKKALIYSDNIYFAQEALEFGEDVFRNGLKQFIFGEELDLPIAMNPAQISKESTFNSEILLADTAYGQGELLINPIQQAAMYTVFQNEGNIVYPMLVKSKDGPKTKSAITKATADEMKKSLIEVVSNPNGTAHLLYNQQYQLAAKTGTAELKLKQGEKGNENSFLLAFDTEQDNFLMLSLVENYQQGSSATQLNKSFIDKLYVYFGMQ</sequence>
<dbReference type="PANTHER" id="PTHR30627">
    <property type="entry name" value="PEPTIDOGLYCAN D,D-TRANSPEPTIDASE"/>
    <property type="match status" value="1"/>
</dbReference>
<dbReference type="PANTHER" id="PTHR30627:SF25">
    <property type="entry name" value="PENICILLIN-BINDING PROTEIN 3"/>
    <property type="match status" value="1"/>
</dbReference>